<protein>
    <submittedName>
        <fullName evidence="1">Uncharacterized protein</fullName>
    </submittedName>
</protein>
<gene>
    <name evidence="1" type="ORF">AFUS01_LOCUS16064</name>
</gene>
<organism evidence="1 2">
    <name type="scientific">Allacma fusca</name>
    <dbReference type="NCBI Taxonomy" id="39272"/>
    <lineage>
        <taxon>Eukaryota</taxon>
        <taxon>Metazoa</taxon>
        <taxon>Ecdysozoa</taxon>
        <taxon>Arthropoda</taxon>
        <taxon>Hexapoda</taxon>
        <taxon>Collembola</taxon>
        <taxon>Symphypleona</taxon>
        <taxon>Sminthuridae</taxon>
        <taxon>Allacma</taxon>
    </lineage>
</organism>
<evidence type="ECO:0000313" key="1">
    <source>
        <dbReference type="EMBL" id="CAG7727211.1"/>
    </source>
</evidence>
<name>A0A8J2KL37_9HEXA</name>
<accession>A0A8J2KL37</accession>
<feature type="non-terminal residue" evidence="1">
    <location>
        <position position="1"/>
    </location>
</feature>
<proteinExistence type="predicted"/>
<comment type="caution">
    <text evidence="1">The sequence shown here is derived from an EMBL/GenBank/DDBJ whole genome shotgun (WGS) entry which is preliminary data.</text>
</comment>
<keyword evidence="2" id="KW-1185">Reference proteome</keyword>
<dbReference type="AlphaFoldDB" id="A0A8J2KL37"/>
<sequence length="16" mass="1742">MVVEETAARDAHVNPC</sequence>
<dbReference type="Proteomes" id="UP000708208">
    <property type="component" value="Unassembled WGS sequence"/>
</dbReference>
<dbReference type="EMBL" id="CAJVCH010145227">
    <property type="protein sequence ID" value="CAG7727211.1"/>
    <property type="molecule type" value="Genomic_DNA"/>
</dbReference>
<feature type="non-terminal residue" evidence="1">
    <location>
        <position position="16"/>
    </location>
</feature>
<evidence type="ECO:0000313" key="2">
    <source>
        <dbReference type="Proteomes" id="UP000708208"/>
    </source>
</evidence>
<reference evidence="1" key="1">
    <citation type="submission" date="2021-06" db="EMBL/GenBank/DDBJ databases">
        <authorList>
            <person name="Hodson N. C."/>
            <person name="Mongue J. A."/>
            <person name="Jaron S. K."/>
        </authorList>
    </citation>
    <scope>NUCLEOTIDE SEQUENCE</scope>
</reference>